<proteinExistence type="predicted"/>
<feature type="region of interest" description="Disordered" evidence="1">
    <location>
        <begin position="1"/>
        <end position="31"/>
    </location>
</feature>
<dbReference type="RefSeq" id="WP_126029266.1">
    <property type="nucleotide sequence ID" value="NZ_QXGJ01000001.1"/>
</dbReference>
<evidence type="ECO:0000313" key="3">
    <source>
        <dbReference type="EMBL" id="RSX52613.1"/>
    </source>
</evidence>
<name>A0A430FIA1_9BIFI</name>
<organism evidence="3 4">
    <name type="scientific">Bifidobacterium callimiconis</name>
    <dbReference type="NCBI Taxonomy" id="2306973"/>
    <lineage>
        <taxon>Bacteria</taxon>
        <taxon>Bacillati</taxon>
        <taxon>Actinomycetota</taxon>
        <taxon>Actinomycetes</taxon>
        <taxon>Bifidobacteriales</taxon>
        <taxon>Bifidobacteriaceae</taxon>
        <taxon>Bifidobacterium</taxon>
    </lineage>
</organism>
<evidence type="ECO:0000256" key="2">
    <source>
        <dbReference type="SAM" id="Phobius"/>
    </source>
</evidence>
<protein>
    <submittedName>
        <fullName evidence="3">Uncharacterized protein</fullName>
    </submittedName>
</protein>
<dbReference type="AlphaFoldDB" id="A0A430FIA1"/>
<feature type="compositionally biased region" description="Low complexity" evidence="1">
    <location>
        <begin position="1"/>
        <end position="17"/>
    </location>
</feature>
<accession>A0A430FIA1</accession>
<feature type="compositionally biased region" description="Basic and acidic residues" evidence="1">
    <location>
        <begin position="21"/>
        <end position="31"/>
    </location>
</feature>
<keyword evidence="2" id="KW-0812">Transmembrane</keyword>
<dbReference type="EMBL" id="QXGJ01000001">
    <property type="protein sequence ID" value="RSX52613.1"/>
    <property type="molecule type" value="Genomic_DNA"/>
</dbReference>
<feature type="transmembrane region" description="Helical" evidence="2">
    <location>
        <begin position="63"/>
        <end position="86"/>
    </location>
</feature>
<sequence length="112" mass="12410">MTNANANPTAATNTTANGPRTSDEIRKELAEEEKNTTQATLLFVVFLVGAFLAVLLFTQLTHIIFKSLWVFAIGALGLAVYQIVTLPKEQQKHERKLTELRAELREAEVAGR</sequence>
<comment type="caution">
    <text evidence="3">The sequence shown here is derived from an EMBL/GenBank/DDBJ whole genome shotgun (WGS) entry which is preliminary data.</text>
</comment>
<keyword evidence="4" id="KW-1185">Reference proteome</keyword>
<keyword evidence="2" id="KW-1133">Transmembrane helix</keyword>
<dbReference type="Proteomes" id="UP000288607">
    <property type="component" value="Unassembled WGS sequence"/>
</dbReference>
<keyword evidence="2" id="KW-0472">Membrane</keyword>
<gene>
    <name evidence="3" type="ORF">D2E23_0341</name>
</gene>
<feature type="transmembrane region" description="Helical" evidence="2">
    <location>
        <begin position="39"/>
        <end position="57"/>
    </location>
</feature>
<evidence type="ECO:0000256" key="1">
    <source>
        <dbReference type="SAM" id="MobiDB-lite"/>
    </source>
</evidence>
<reference evidence="3 4" key="1">
    <citation type="submission" date="2018-09" db="EMBL/GenBank/DDBJ databases">
        <title>Characterization of the phylogenetic diversity of five novel species belonging to the genus Bifidobacterium.</title>
        <authorList>
            <person name="Lugli G.A."/>
            <person name="Duranti S."/>
            <person name="Milani C."/>
        </authorList>
    </citation>
    <scope>NUCLEOTIDE SEQUENCE [LARGE SCALE GENOMIC DNA]</scope>
    <source>
        <strain evidence="3 4">2028B</strain>
    </source>
</reference>
<evidence type="ECO:0000313" key="4">
    <source>
        <dbReference type="Proteomes" id="UP000288607"/>
    </source>
</evidence>